<keyword evidence="2" id="KW-1185">Reference proteome</keyword>
<comment type="caution">
    <text evidence="1">The sequence shown here is derived from an EMBL/GenBank/DDBJ whole genome shotgun (WGS) entry which is preliminary data.</text>
</comment>
<dbReference type="RefSeq" id="WP_390222556.1">
    <property type="nucleotide sequence ID" value="NZ_JBHTAA010000002.1"/>
</dbReference>
<sequence length="74" mass="8170">MTTSTADHPLLITVADQFTDHDPRTLPAIVSALNVSERAALAALERFERMDVLVRTSDETGTAVWRRTLTGTRC</sequence>
<evidence type="ECO:0000313" key="1">
    <source>
        <dbReference type="EMBL" id="MFC7203216.1"/>
    </source>
</evidence>
<reference evidence="1 2" key="1">
    <citation type="journal article" date="2019" name="Int. J. Syst. Evol. Microbiol.">
        <title>The Global Catalogue of Microorganisms (GCM) 10K type strain sequencing project: providing services to taxonomists for standard genome sequencing and annotation.</title>
        <authorList>
            <consortium name="The Broad Institute Genomics Platform"/>
            <consortium name="The Broad Institute Genome Sequencing Center for Infectious Disease"/>
            <person name="Wu L."/>
            <person name="Ma J."/>
        </authorList>
    </citation>
    <scope>NUCLEOTIDE SEQUENCE [LARGE SCALE GENOMIC DNA]</scope>
    <source>
        <strain evidence="1 2">DSM 29988</strain>
    </source>
</reference>
<evidence type="ECO:0000313" key="2">
    <source>
        <dbReference type="Proteomes" id="UP001596481"/>
    </source>
</evidence>
<evidence type="ECO:0008006" key="3">
    <source>
        <dbReference type="Google" id="ProtNLM"/>
    </source>
</evidence>
<gene>
    <name evidence="1" type="ORF">ACFQJC_06795</name>
</gene>
<proteinExistence type="predicted"/>
<dbReference type="AlphaFoldDB" id="A0ABD5ZDJ3"/>
<accession>A0ABD5ZDJ3</accession>
<dbReference type="Proteomes" id="UP001596481">
    <property type="component" value="Unassembled WGS sequence"/>
</dbReference>
<protein>
    <recommendedName>
        <fullName evidence="3">MarR family transcriptional regulator</fullName>
    </recommendedName>
</protein>
<dbReference type="EMBL" id="JBHTAA010000002">
    <property type="protein sequence ID" value="MFC7203216.1"/>
    <property type="molecule type" value="Genomic_DNA"/>
</dbReference>
<name>A0ABD5ZDJ3_9EURY</name>
<organism evidence="1 2">
    <name type="scientific">Haloferax namakaokahaiae</name>
    <dbReference type="NCBI Taxonomy" id="1748331"/>
    <lineage>
        <taxon>Archaea</taxon>
        <taxon>Methanobacteriati</taxon>
        <taxon>Methanobacteriota</taxon>
        <taxon>Stenosarchaea group</taxon>
        <taxon>Halobacteria</taxon>
        <taxon>Halobacteriales</taxon>
        <taxon>Haloferacaceae</taxon>
        <taxon>Haloferax</taxon>
    </lineage>
</organism>